<dbReference type="GO" id="GO:0030971">
    <property type="term" value="F:receptor tyrosine kinase binding"/>
    <property type="evidence" value="ECO:0007669"/>
    <property type="project" value="TreeGrafter"/>
</dbReference>
<gene>
    <name evidence="14" type="primary">LOC111123968</name>
</gene>
<dbReference type="SMART" id="SM00326">
    <property type="entry name" value="SH3"/>
    <property type="match status" value="1"/>
</dbReference>
<dbReference type="RefSeq" id="XP_022322444.1">
    <property type="nucleotide sequence ID" value="XM_022466736.1"/>
</dbReference>
<evidence type="ECO:0000256" key="9">
    <source>
        <dbReference type="SAM" id="MobiDB-lite"/>
    </source>
</evidence>
<dbReference type="CDD" id="cd00173">
    <property type="entry name" value="SH2"/>
    <property type="match status" value="1"/>
</dbReference>
<feature type="compositionally biased region" description="Low complexity" evidence="9">
    <location>
        <begin position="226"/>
        <end position="240"/>
    </location>
</feature>
<dbReference type="GO" id="GO:0008270">
    <property type="term" value="F:zinc ion binding"/>
    <property type="evidence" value="ECO:0007669"/>
    <property type="project" value="UniProtKB-KW"/>
</dbReference>
<dbReference type="SMART" id="SM00233">
    <property type="entry name" value="PH"/>
    <property type="match status" value="1"/>
</dbReference>
<dbReference type="PRINTS" id="PR00401">
    <property type="entry name" value="SH2DOMAIN"/>
</dbReference>
<dbReference type="SMART" id="SM00107">
    <property type="entry name" value="BTK"/>
    <property type="match status" value="1"/>
</dbReference>
<dbReference type="PROSITE" id="PS50002">
    <property type="entry name" value="SH3"/>
    <property type="match status" value="1"/>
</dbReference>
<evidence type="ECO:0000256" key="5">
    <source>
        <dbReference type="ARBA" id="ARBA00022999"/>
    </source>
</evidence>
<keyword evidence="4" id="KW-0862">Zinc</keyword>
<dbReference type="InterPro" id="IPR051184">
    <property type="entry name" value="Tyrosine-phos_adapter"/>
</dbReference>
<dbReference type="PANTHER" id="PTHR19969">
    <property type="entry name" value="SH2-SH3 ADAPTOR PROTEIN-RELATED"/>
    <property type="match status" value="1"/>
</dbReference>
<dbReference type="Gene3D" id="2.30.30.40">
    <property type="entry name" value="SH3 Domains"/>
    <property type="match status" value="1"/>
</dbReference>
<dbReference type="PANTHER" id="PTHR19969:SF5">
    <property type="entry name" value="CRK-LIKE PROTEIN"/>
    <property type="match status" value="1"/>
</dbReference>
<keyword evidence="13" id="KW-1185">Reference proteome</keyword>
<keyword evidence="1 7" id="KW-0728">SH3 domain</keyword>
<feature type="compositionally biased region" description="Polar residues" evidence="9">
    <location>
        <begin position="215"/>
        <end position="225"/>
    </location>
</feature>
<dbReference type="KEGG" id="cvn:111123968"/>
<evidence type="ECO:0000256" key="8">
    <source>
        <dbReference type="PROSITE-ProRule" id="PRU00432"/>
    </source>
</evidence>
<dbReference type="InterPro" id="IPR011993">
    <property type="entry name" value="PH-like_dom_sf"/>
</dbReference>
<sequence length="408" mass="45792">MAAQGVILKAFLEKRAVGKNVNVLNLGFHKRWFVLDKTALTYYDGKLSKQGKEKGKIEMAMVRGVETVDDRALEGKSNVIQVIHNTKERDDFLKLYIVTRSEEEQVKWVNVIRTAALSAGAKFLKKYHSGVWTDGMFTCCNAQGFLAAGCKEIQQSSKDQEPEKSSSSTESPGRRPPSRSLPKAPESGPSITTAADTGNHERRESQRNREKAPLKQTTSTSSSVERQYSSSGGRQESQRQTSLTNPLKRKYQAIFSYRPTSSDELELQEGQLVEIQEELDKDWCNAVNIENGDLGVAPTSYLREVTSVEYYSWYFGGTSKEECRSFLEERGQAGCFLVRDSSEKGHYALSVFDGGKTRHFRIENTAEDKVFIIKGTEFTSVPALIEHYHEKECVGPAECKLTCFPESQ</sequence>
<dbReference type="GeneID" id="111123968"/>
<dbReference type="PROSITE" id="PS50003">
    <property type="entry name" value="PH_DOMAIN"/>
    <property type="match status" value="1"/>
</dbReference>
<evidence type="ECO:0000259" key="12">
    <source>
        <dbReference type="PROSITE" id="PS50003"/>
    </source>
</evidence>
<evidence type="ECO:0000259" key="11">
    <source>
        <dbReference type="PROSITE" id="PS50002"/>
    </source>
</evidence>
<dbReference type="GO" id="GO:0007167">
    <property type="term" value="P:enzyme-linked receptor protein signaling pathway"/>
    <property type="evidence" value="ECO:0007669"/>
    <property type="project" value="TreeGrafter"/>
</dbReference>
<dbReference type="GO" id="GO:0016477">
    <property type="term" value="P:cell migration"/>
    <property type="evidence" value="ECO:0007669"/>
    <property type="project" value="TreeGrafter"/>
</dbReference>
<organism evidence="13 14">
    <name type="scientific">Crassostrea virginica</name>
    <name type="common">Eastern oyster</name>
    <dbReference type="NCBI Taxonomy" id="6565"/>
    <lineage>
        <taxon>Eukaryota</taxon>
        <taxon>Metazoa</taxon>
        <taxon>Spiralia</taxon>
        <taxon>Lophotrochozoa</taxon>
        <taxon>Mollusca</taxon>
        <taxon>Bivalvia</taxon>
        <taxon>Autobranchia</taxon>
        <taxon>Pteriomorphia</taxon>
        <taxon>Ostreida</taxon>
        <taxon>Ostreoidea</taxon>
        <taxon>Ostreidae</taxon>
        <taxon>Crassostrea</taxon>
    </lineage>
</organism>
<dbReference type="SMART" id="SM00252">
    <property type="entry name" value="SH2"/>
    <property type="match status" value="1"/>
</dbReference>
<keyword evidence="2" id="KW-0479">Metal-binding</keyword>
<reference evidence="14" key="1">
    <citation type="submission" date="2025-08" db="UniProtKB">
        <authorList>
            <consortium name="RefSeq"/>
        </authorList>
    </citation>
    <scope>IDENTIFICATION</scope>
    <source>
        <tissue evidence="14">Whole sample</tissue>
    </source>
</reference>
<evidence type="ECO:0000256" key="6">
    <source>
        <dbReference type="PROSITE-ProRule" id="PRU00191"/>
    </source>
</evidence>
<evidence type="ECO:0000256" key="2">
    <source>
        <dbReference type="ARBA" id="ARBA00022723"/>
    </source>
</evidence>
<dbReference type="GO" id="GO:0005737">
    <property type="term" value="C:cytoplasm"/>
    <property type="evidence" value="ECO:0007669"/>
    <property type="project" value="TreeGrafter"/>
</dbReference>
<protein>
    <submittedName>
        <fullName evidence="14">Tyrosine-protein kinase BTK-like</fullName>
    </submittedName>
</protein>
<evidence type="ECO:0000313" key="13">
    <source>
        <dbReference type="Proteomes" id="UP000694844"/>
    </source>
</evidence>
<dbReference type="SUPFAM" id="SSF50729">
    <property type="entry name" value="PH domain-like"/>
    <property type="match status" value="1"/>
</dbReference>
<dbReference type="InterPro" id="IPR001562">
    <property type="entry name" value="Znf_Btk_motif"/>
</dbReference>
<feature type="domain" description="SH2" evidence="10">
    <location>
        <begin position="313"/>
        <end position="390"/>
    </location>
</feature>
<dbReference type="Gene3D" id="3.30.505.10">
    <property type="entry name" value="SH2 domain"/>
    <property type="match status" value="1"/>
</dbReference>
<dbReference type="Proteomes" id="UP000694844">
    <property type="component" value="Chromosome 3"/>
</dbReference>
<dbReference type="SUPFAM" id="SSF50044">
    <property type="entry name" value="SH3-domain"/>
    <property type="match status" value="1"/>
</dbReference>
<proteinExistence type="predicted"/>
<evidence type="ECO:0000256" key="1">
    <source>
        <dbReference type="ARBA" id="ARBA00022443"/>
    </source>
</evidence>
<dbReference type="AlphaFoldDB" id="A0A8B8D4I1"/>
<dbReference type="OrthoDB" id="6146288at2759"/>
<keyword evidence="5 6" id="KW-0727">SH2 domain</keyword>
<dbReference type="PROSITE" id="PS50001">
    <property type="entry name" value="SH2"/>
    <property type="match status" value="1"/>
</dbReference>
<dbReference type="InterPro" id="IPR000980">
    <property type="entry name" value="SH2"/>
</dbReference>
<feature type="domain" description="PH" evidence="12">
    <location>
        <begin position="5"/>
        <end position="117"/>
    </location>
</feature>
<dbReference type="PROSITE" id="PS51113">
    <property type="entry name" value="ZF_BTK"/>
    <property type="match status" value="1"/>
</dbReference>
<dbReference type="GO" id="GO:0035556">
    <property type="term" value="P:intracellular signal transduction"/>
    <property type="evidence" value="ECO:0007669"/>
    <property type="project" value="InterPro"/>
</dbReference>
<dbReference type="Pfam" id="PF00017">
    <property type="entry name" value="SH2"/>
    <property type="match status" value="1"/>
</dbReference>
<dbReference type="InterPro" id="IPR036860">
    <property type="entry name" value="SH2_dom_sf"/>
</dbReference>
<evidence type="ECO:0000256" key="7">
    <source>
        <dbReference type="PROSITE-ProRule" id="PRU00192"/>
    </source>
</evidence>
<dbReference type="Pfam" id="PF00169">
    <property type="entry name" value="PH"/>
    <property type="match status" value="1"/>
</dbReference>
<evidence type="ECO:0000313" key="14">
    <source>
        <dbReference type="RefSeq" id="XP_022322444.1"/>
    </source>
</evidence>
<feature type="domain" description="SH3" evidence="11">
    <location>
        <begin position="246"/>
        <end position="307"/>
    </location>
</feature>
<feature type="compositionally biased region" description="Basic and acidic residues" evidence="9">
    <location>
        <begin position="198"/>
        <end position="213"/>
    </location>
</feature>
<evidence type="ECO:0000259" key="10">
    <source>
        <dbReference type="PROSITE" id="PS50001"/>
    </source>
</evidence>
<dbReference type="InterPro" id="IPR001452">
    <property type="entry name" value="SH3_domain"/>
</dbReference>
<dbReference type="Gene3D" id="2.30.29.30">
    <property type="entry name" value="Pleckstrin-homology domain (PH domain)/Phosphotyrosine-binding domain (PTB)"/>
    <property type="match status" value="1"/>
</dbReference>
<dbReference type="InterPro" id="IPR036028">
    <property type="entry name" value="SH3-like_dom_sf"/>
</dbReference>
<keyword evidence="3 8" id="KW-0863">Zinc-finger</keyword>
<dbReference type="Pfam" id="PF14604">
    <property type="entry name" value="SH3_9"/>
    <property type="match status" value="1"/>
</dbReference>
<dbReference type="SUPFAM" id="SSF55550">
    <property type="entry name" value="SH2 domain"/>
    <property type="match status" value="1"/>
</dbReference>
<dbReference type="GO" id="GO:0035591">
    <property type="term" value="F:signaling adaptor activity"/>
    <property type="evidence" value="ECO:0007669"/>
    <property type="project" value="TreeGrafter"/>
</dbReference>
<evidence type="ECO:0000256" key="3">
    <source>
        <dbReference type="ARBA" id="ARBA00022771"/>
    </source>
</evidence>
<accession>A0A8B8D4I1</accession>
<dbReference type="Pfam" id="PF00779">
    <property type="entry name" value="BTK"/>
    <property type="match status" value="1"/>
</dbReference>
<evidence type="ECO:0000256" key="4">
    <source>
        <dbReference type="ARBA" id="ARBA00022833"/>
    </source>
</evidence>
<name>A0A8B8D4I1_CRAVI</name>
<feature type="region of interest" description="Disordered" evidence="9">
    <location>
        <begin position="155"/>
        <end position="245"/>
    </location>
</feature>
<dbReference type="InterPro" id="IPR001849">
    <property type="entry name" value="PH_domain"/>
</dbReference>